<gene>
    <name evidence="1" type="ORF">NOO_LOCUS7618</name>
</gene>
<dbReference type="STRING" id="42157.A0A182EHP2"/>
<keyword evidence="2" id="KW-1185">Reference proteome</keyword>
<proteinExistence type="predicted"/>
<name>A0A182EHP2_ONCOC</name>
<evidence type="ECO:0000313" key="3">
    <source>
        <dbReference type="WBParaSite" id="nOo.2.0.1.t07618-RA"/>
    </source>
</evidence>
<evidence type="ECO:0000313" key="2">
    <source>
        <dbReference type="Proteomes" id="UP000271087"/>
    </source>
</evidence>
<protein>
    <submittedName>
        <fullName evidence="3">Hva1_TUDOR domain-containing protein</fullName>
    </submittedName>
</protein>
<evidence type="ECO:0000313" key="1">
    <source>
        <dbReference type="EMBL" id="VDK86756.1"/>
    </source>
</evidence>
<accession>A0A182EHP2</accession>
<sequence>MTNHITSRWDGIPLSSQSALLEAEDGTSVITDTIKEDETGETKTFVERTRKVPLTTYSMKELTDLNKT</sequence>
<organism evidence="3">
    <name type="scientific">Onchocerca ochengi</name>
    <name type="common">Filarial nematode worm</name>
    <dbReference type="NCBI Taxonomy" id="42157"/>
    <lineage>
        <taxon>Eukaryota</taxon>
        <taxon>Metazoa</taxon>
        <taxon>Ecdysozoa</taxon>
        <taxon>Nematoda</taxon>
        <taxon>Chromadorea</taxon>
        <taxon>Rhabditida</taxon>
        <taxon>Spirurina</taxon>
        <taxon>Spiruromorpha</taxon>
        <taxon>Filarioidea</taxon>
        <taxon>Onchocercidae</taxon>
        <taxon>Onchocerca</taxon>
    </lineage>
</organism>
<dbReference type="EMBL" id="UYRW01002796">
    <property type="protein sequence ID" value="VDK86756.1"/>
    <property type="molecule type" value="Genomic_DNA"/>
</dbReference>
<dbReference type="Proteomes" id="UP000271087">
    <property type="component" value="Unassembled WGS sequence"/>
</dbReference>
<reference evidence="1 2" key="2">
    <citation type="submission" date="2018-08" db="EMBL/GenBank/DDBJ databases">
        <authorList>
            <person name="Laetsch R D."/>
            <person name="Stevens L."/>
            <person name="Kumar S."/>
            <person name="Blaxter L. M."/>
        </authorList>
    </citation>
    <scope>NUCLEOTIDE SEQUENCE [LARGE SCALE GENOMIC DNA]</scope>
</reference>
<reference evidence="3" key="1">
    <citation type="submission" date="2016-06" db="UniProtKB">
        <authorList>
            <consortium name="WormBaseParasite"/>
        </authorList>
    </citation>
    <scope>IDENTIFICATION</scope>
</reference>
<dbReference type="OrthoDB" id="5836654at2759"/>
<dbReference type="WBParaSite" id="nOo.2.0.1.t07618-RA">
    <property type="protein sequence ID" value="nOo.2.0.1.t07618-RA"/>
    <property type="gene ID" value="nOo.2.0.1.g07618"/>
</dbReference>
<dbReference type="AlphaFoldDB" id="A0A182EHP2"/>